<dbReference type="InterPro" id="IPR050345">
    <property type="entry name" value="Aliph_Amidase/BUP"/>
</dbReference>
<dbReference type="CDD" id="cd07197">
    <property type="entry name" value="nitrilase"/>
    <property type="match status" value="1"/>
</dbReference>
<dbReference type="GO" id="GO:0050126">
    <property type="term" value="F:N-carbamoylputrescine amidase activity"/>
    <property type="evidence" value="ECO:0007669"/>
    <property type="project" value="TreeGrafter"/>
</dbReference>
<dbReference type="STRING" id="1395571.TMS3_0100555"/>
<proteinExistence type="predicted"/>
<organism evidence="3 4">
    <name type="scientific">Pseudomonas taeanensis MS-3</name>
    <dbReference type="NCBI Taxonomy" id="1395571"/>
    <lineage>
        <taxon>Bacteria</taxon>
        <taxon>Pseudomonadati</taxon>
        <taxon>Pseudomonadota</taxon>
        <taxon>Gammaproteobacteria</taxon>
        <taxon>Pseudomonadales</taxon>
        <taxon>Pseudomonadaceae</taxon>
        <taxon>Pseudomonas</taxon>
    </lineage>
</organism>
<dbReference type="Proteomes" id="UP000030063">
    <property type="component" value="Unassembled WGS sequence"/>
</dbReference>
<reference evidence="3 4" key="1">
    <citation type="journal article" date="2014" name="Genome Announc.">
        <title>Draft Genome Sequence of Petroleum Oil-Degrading Marine Bacterium Pseudomonas taeanensis Strain MS-3, Isolated from a Crude Oil-Contaminated Seashore.</title>
        <authorList>
            <person name="Lee S.Y."/>
            <person name="Kim S.H."/>
            <person name="Lee D.G."/>
            <person name="Shin S."/>
            <person name="Yun S.H."/>
            <person name="Choi C.W."/>
            <person name="Chung Y.H."/>
            <person name="Choi J.S."/>
            <person name="Kahng H.Y."/>
            <person name="Kim S.I."/>
        </authorList>
    </citation>
    <scope>NUCLEOTIDE SEQUENCE [LARGE SCALE GENOMIC DNA]</scope>
    <source>
        <strain evidence="3 4">MS-3</strain>
    </source>
</reference>
<protein>
    <recommendedName>
        <fullName evidence="2">CN hydrolase domain-containing protein</fullName>
    </recommendedName>
</protein>
<keyword evidence="1" id="KW-0378">Hydrolase</keyword>
<comment type="caution">
    <text evidence="3">The sequence shown here is derived from an EMBL/GenBank/DDBJ whole genome shotgun (WGS) entry which is preliminary data.</text>
</comment>
<evidence type="ECO:0000256" key="1">
    <source>
        <dbReference type="ARBA" id="ARBA00022801"/>
    </source>
</evidence>
<dbReference type="PANTHER" id="PTHR43674:SF2">
    <property type="entry name" value="BETA-UREIDOPROPIONASE"/>
    <property type="match status" value="1"/>
</dbReference>
<sequence>MRIAAAQSPSVPGDLATNLEIHCRFIQAAAEAAVDILVFPELSLSGYELAQLSNCTVQPDDGLLAPIRHLARAHSMTVVLGAPIISDSPLPYIGAISCFPDGRVTVYCKQYLDASEVAFATQGDRGAKLHRVKGESFSLAICADTTHEQHARDAANAGASLYLAGVLLSQAGYPQDSANLQRYAARYCMTTLMANHAGPAGPYVSAGRSAIWSADGSLVVEAPGAGSYLVMATKDPHGWTGQLMAVEA</sequence>
<dbReference type="AlphaFoldDB" id="A0A0A1YPA0"/>
<dbReference type="Pfam" id="PF00795">
    <property type="entry name" value="CN_hydrolase"/>
    <property type="match status" value="1"/>
</dbReference>
<dbReference type="PROSITE" id="PS50263">
    <property type="entry name" value="CN_HYDROLASE"/>
    <property type="match status" value="1"/>
</dbReference>
<evidence type="ECO:0000313" key="4">
    <source>
        <dbReference type="Proteomes" id="UP000030063"/>
    </source>
</evidence>
<accession>A0A0A1YPA0</accession>
<keyword evidence="4" id="KW-1185">Reference proteome</keyword>
<dbReference type="InterPro" id="IPR036526">
    <property type="entry name" value="C-N_Hydrolase_sf"/>
</dbReference>
<dbReference type="GO" id="GO:0033388">
    <property type="term" value="P:putrescine biosynthetic process from arginine"/>
    <property type="evidence" value="ECO:0007669"/>
    <property type="project" value="TreeGrafter"/>
</dbReference>
<dbReference type="RefSeq" id="WP_043301762.1">
    <property type="nucleotide sequence ID" value="NZ_AWSQ01000001.1"/>
</dbReference>
<evidence type="ECO:0000259" key="2">
    <source>
        <dbReference type="PROSITE" id="PS50263"/>
    </source>
</evidence>
<dbReference type="EMBL" id="AWSQ01000001">
    <property type="protein sequence ID" value="KFX70469.1"/>
    <property type="molecule type" value="Genomic_DNA"/>
</dbReference>
<dbReference type="eggNOG" id="COG0388">
    <property type="taxonomic scope" value="Bacteria"/>
</dbReference>
<dbReference type="Gene3D" id="3.60.110.10">
    <property type="entry name" value="Carbon-nitrogen hydrolase"/>
    <property type="match status" value="1"/>
</dbReference>
<dbReference type="SUPFAM" id="SSF56317">
    <property type="entry name" value="Carbon-nitrogen hydrolase"/>
    <property type="match status" value="1"/>
</dbReference>
<dbReference type="PANTHER" id="PTHR43674">
    <property type="entry name" value="NITRILASE C965.09-RELATED"/>
    <property type="match status" value="1"/>
</dbReference>
<dbReference type="InterPro" id="IPR003010">
    <property type="entry name" value="C-N_Hydrolase"/>
</dbReference>
<gene>
    <name evidence="3" type="ORF">TMS3_0100555</name>
</gene>
<evidence type="ECO:0000313" key="3">
    <source>
        <dbReference type="EMBL" id="KFX70469.1"/>
    </source>
</evidence>
<name>A0A0A1YPA0_9PSED</name>
<feature type="domain" description="CN hydrolase" evidence="2">
    <location>
        <begin position="1"/>
        <end position="236"/>
    </location>
</feature>